<dbReference type="PANTHER" id="PTHR21301:SF12">
    <property type="match status" value="1"/>
</dbReference>
<evidence type="ECO:0000313" key="2">
    <source>
        <dbReference type="Proteomes" id="UP001295444"/>
    </source>
</evidence>
<protein>
    <recommendedName>
        <fullName evidence="3">Reverse transcriptase domain-containing protein</fullName>
    </recommendedName>
</protein>
<organism evidence="1 2">
    <name type="scientific">Pelobates cultripes</name>
    <name type="common">Western spadefoot toad</name>
    <dbReference type="NCBI Taxonomy" id="61616"/>
    <lineage>
        <taxon>Eukaryota</taxon>
        <taxon>Metazoa</taxon>
        <taxon>Chordata</taxon>
        <taxon>Craniata</taxon>
        <taxon>Vertebrata</taxon>
        <taxon>Euteleostomi</taxon>
        <taxon>Amphibia</taxon>
        <taxon>Batrachia</taxon>
        <taxon>Anura</taxon>
        <taxon>Pelobatoidea</taxon>
        <taxon>Pelobatidae</taxon>
        <taxon>Pelobates</taxon>
    </lineage>
</organism>
<evidence type="ECO:0000313" key="1">
    <source>
        <dbReference type="EMBL" id="CAH2273537.1"/>
    </source>
</evidence>
<dbReference type="AlphaFoldDB" id="A0AAD1RL47"/>
<dbReference type="PANTHER" id="PTHR21301">
    <property type="entry name" value="REVERSE TRANSCRIPTASE"/>
    <property type="match status" value="1"/>
</dbReference>
<name>A0AAD1RL47_PELCU</name>
<dbReference type="EMBL" id="OW240914">
    <property type="protein sequence ID" value="CAH2273537.1"/>
    <property type="molecule type" value="Genomic_DNA"/>
</dbReference>
<dbReference type="Proteomes" id="UP001295444">
    <property type="component" value="Chromosome 03"/>
</dbReference>
<evidence type="ECO:0008006" key="3">
    <source>
        <dbReference type="Google" id="ProtNLM"/>
    </source>
</evidence>
<accession>A0AAD1RL47</accession>
<keyword evidence="2" id="KW-1185">Reference proteome</keyword>
<gene>
    <name evidence="1" type="ORF">PECUL_23A056478</name>
</gene>
<proteinExistence type="predicted"/>
<reference evidence="1" key="1">
    <citation type="submission" date="2022-03" db="EMBL/GenBank/DDBJ databases">
        <authorList>
            <person name="Alioto T."/>
            <person name="Alioto T."/>
            <person name="Gomez Garrido J."/>
        </authorList>
    </citation>
    <scope>NUCLEOTIDE SEQUENCE</scope>
</reference>
<sequence>MRSILSTSIYYSGPPTVFTLELLEIVLSQNYFRFETDWYRQIAGTSIGAAMAPMYANGYMFETRYILEPYKDRILKYVRYIDDIFMLIKGSISEAEEMIRSINLCTNNIKLTAVIVESSTFLGGVTTSVPHCDVISYI</sequence>